<feature type="domain" description="Core" evidence="2">
    <location>
        <begin position="1"/>
        <end position="89"/>
    </location>
</feature>
<keyword evidence="4" id="KW-1185">Reference proteome</keyword>
<gene>
    <name evidence="3" type="ORF">SAMN05421734_101222</name>
</gene>
<name>A0A1G6GKF4_9BACI</name>
<sequence>MEITFTQPAIKWFKNEMDLEEGDYLRFFVRYGGHSSIQPGFSLGISMQDEPYEPLAKREIDGIIFFIEKKDQWYFKNNRLHVKYSRKRDEIEFITD</sequence>
<evidence type="ECO:0000313" key="4">
    <source>
        <dbReference type="Proteomes" id="UP000242949"/>
    </source>
</evidence>
<proteinExistence type="inferred from homology"/>
<dbReference type="EMBL" id="FMYI01000001">
    <property type="protein sequence ID" value="SDB82512.1"/>
    <property type="molecule type" value="Genomic_DNA"/>
</dbReference>
<dbReference type="PIRSF" id="PIRSF034852">
    <property type="entry name" value="UCP034852"/>
    <property type="match status" value="1"/>
</dbReference>
<dbReference type="Proteomes" id="UP000242949">
    <property type="component" value="Unassembled WGS sequence"/>
</dbReference>
<dbReference type="OrthoDB" id="1645729at2"/>
<dbReference type="SUPFAM" id="SSF89360">
    <property type="entry name" value="HesB-like domain"/>
    <property type="match status" value="1"/>
</dbReference>
<dbReference type="InterPro" id="IPR035903">
    <property type="entry name" value="HesB-like_dom_sf"/>
</dbReference>
<evidence type="ECO:0000256" key="1">
    <source>
        <dbReference type="ARBA" id="ARBA00006718"/>
    </source>
</evidence>
<accession>A0A1G6GKF4</accession>
<dbReference type="RefSeq" id="WP_090792010.1">
    <property type="nucleotide sequence ID" value="NZ_FMYI01000001.1"/>
</dbReference>
<dbReference type="InterPro" id="IPR008326">
    <property type="entry name" value="PdhI-like"/>
</dbReference>
<evidence type="ECO:0000259" key="2">
    <source>
        <dbReference type="Pfam" id="PF01521"/>
    </source>
</evidence>
<reference evidence="4" key="1">
    <citation type="submission" date="2016-09" db="EMBL/GenBank/DDBJ databases">
        <authorList>
            <person name="Varghese N."/>
            <person name="Submissions S."/>
        </authorList>
    </citation>
    <scope>NUCLEOTIDE SEQUENCE [LARGE SCALE GENOMIC DNA]</scope>
    <source>
        <strain evidence="4">S5</strain>
    </source>
</reference>
<comment type="similarity">
    <text evidence="1">Belongs to the HesB/IscA family.</text>
</comment>
<evidence type="ECO:0000313" key="3">
    <source>
        <dbReference type="EMBL" id="SDB82512.1"/>
    </source>
</evidence>
<protein>
    <submittedName>
        <fullName evidence="3">Uncharacterized protein YneR</fullName>
    </submittedName>
</protein>
<dbReference type="STRING" id="1612202.SAMN05421734_101222"/>
<dbReference type="AlphaFoldDB" id="A0A1G6GKF4"/>
<organism evidence="3 4">
    <name type="scientific">Pelagirhabdus alkalitolerans</name>
    <dbReference type="NCBI Taxonomy" id="1612202"/>
    <lineage>
        <taxon>Bacteria</taxon>
        <taxon>Bacillati</taxon>
        <taxon>Bacillota</taxon>
        <taxon>Bacilli</taxon>
        <taxon>Bacillales</taxon>
        <taxon>Bacillaceae</taxon>
        <taxon>Pelagirhabdus</taxon>
    </lineage>
</organism>
<dbReference type="Pfam" id="PF01521">
    <property type="entry name" value="Fe-S_biosyn"/>
    <property type="match status" value="1"/>
</dbReference>
<dbReference type="InterPro" id="IPR000361">
    <property type="entry name" value="ATAP_core_dom"/>
</dbReference>